<dbReference type="STRING" id="667725.A0A0L0F5R4"/>
<dbReference type="PANTHER" id="PTHR14052">
    <property type="entry name" value="ORIGIN RECOGNITION COMPLEX SUBUNIT 2"/>
    <property type="match status" value="1"/>
</dbReference>
<comment type="subcellular location">
    <subcellularLocation>
        <location evidence="1">Nucleus</location>
    </subcellularLocation>
</comment>
<dbReference type="GeneID" id="25915908"/>
<dbReference type="GO" id="GO:0006260">
    <property type="term" value="P:DNA replication"/>
    <property type="evidence" value="ECO:0007669"/>
    <property type="project" value="UniProtKB-UniRule"/>
</dbReference>
<comment type="function">
    <text evidence="1">Component of the origin recognition complex (ORC) that binds origins of replication. DNA-binding is ATP-dependent. ORC is required to assemble the pre-replication complex necessary to initiate DNA replication.</text>
</comment>
<evidence type="ECO:0000259" key="2">
    <source>
        <dbReference type="Pfam" id="PF04084"/>
    </source>
</evidence>
<keyword evidence="1" id="KW-0539">Nucleus</keyword>
<protein>
    <recommendedName>
        <fullName evidence="1">Origin recognition complex subunit 2</fullName>
    </recommendedName>
</protein>
<evidence type="ECO:0000256" key="1">
    <source>
        <dbReference type="RuleBase" id="RU368084"/>
    </source>
</evidence>
<dbReference type="eggNOG" id="KOG2928">
    <property type="taxonomic scope" value="Eukaryota"/>
</dbReference>
<dbReference type="GO" id="GO:0003688">
    <property type="term" value="F:DNA replication origin binding"/>
    <property type="evidence" value="ECO:0007669"/>
    <property type="project" value="UniProtKB-UniRule"/>
</dbReference>
<feature type="non-terminal residue" evidence="3">
    <location>
        <position position="161"/>
    </location>
</feature>
<dbReference type="AlphaFoldDB" id="A0A0L0F5R4"/>
<dbReference type="EMBL" id="KQ247662">
    <property type="protein sequence ID" value="KNC72050.1"/>
    <property type="molecule type" value="Genomic_DNA"/>
</dbReference>
<comment type="similarity">
    <text evidence="1">Belongs to the ORC2 family.</text>
</comment>
<keyword evidence="4" id="KW-1185">Reference proteome</keyword>
<dbReference type="Proteomes" id="UP000054560">
    <property type="component" value="Unassembled WGS sequence"/>
</dbReference>
<feature type="domain" description="Origin recognition complex subunit 2 RecA-like" evidence="2">
    <location>
        <begin position="48"/>
        <end position="148"/>
    </location>
</feature>
<evidence type="ECO:0000313" key="3">
    <source>
        <dbReference type="EMBL" id="KNC72050.1"/>
    </source>
</evidence>
<name>A0A0L0F5R4_9EUKA</name>
<dbReference type="InterPro" id="IPR056772">
    <property type="entry name" value="RecA-like_ORC2"/>
</dbReference>
<dbReference type="Pfam" id="PF04084">
    <property type="entry name" value="RecA-like_ORC2"/>
    <property type="match status" value="1"/>
</dbReference>
<dbReference type="RefSeq" id="XP_014145952.1">
    <property type="nucleotide sequence ID" value="XM_014290477.1"/>
</dbReference>
<organism evidence="3 4">
    <name type="scientific">Sphaeroforma arctica JP610</name>
    <dbReference type="NCBI Taxonomy" id="667725"/>
    <lineage>
        <taxon>Eukaryota</taxon>
        <taxon>Ichthyosporea</taxon>
        <taxon>Ichthyophonida</taxon>
        <taxon>Sphaeroforma</taxon>
    </lineage>
</organism>
<evidence type="ECO:0000313" key="4">
    <source>
        <dbReference type="Proteomes" id="UP000054560"/>
    </source>
</evidence>
<keyword evidence="1" id="KW-0235">DNA replication</keyword>
<dbReference type="GO" id="GO:0005664">
    <property type="term" value="C:nuclear origin of replication recognition complex"/>
    <property type="evidence" value="ECO:0007669"/>
    <property type="project" value="UniProtKB-UniRule"/>
</dbReference>
<accession>A0A0L0F5R4</accession>
<dbReference type="PANTHER" id="PTHR14052:SF0">
    <property type="entry name" value="ORIGIN RECOGNITION COMPLEX SUBUNIT 2"/>
    <property type="match status" value="1"/>
</dbReference>
<comment type="subunit">
    <text evidence="1">Component of the origin recognition complex (ORC).</text>
</comment>
<dbReference type="InterPro" id="IPR007220">
    <property type="entry name" value="ORC2"/>
</dbReference>
<sequence length="161" mass="18549">MPRPTQTASVPNISYVPITIHPIHRSFKPITHQEVNRIVLKERKHKDEIERLTQRASSMFNAWTMAMVNQSSVLVCGLGSKRDLLVRYSQQELAKYKMVYVLGYHPDITVGKILNQVLTEMFGYTEVSRQPADQLALIKRHFRQESATLMATQYNVPKGHK</sequence>
<reference evidence="3 4" key="1">
    <citation type="submission" date="2011-02" db="EMBL/GenBank/DDBJ databases">
        <title>The Genome Sequence of Sphaeroforma arctica JP610.</title>
        <authorList>
            <consortium name="The Broad Institute Genome Sequencing Platform"/>
            <person name="Russ C."/>
            <person name="Cuomo C."/>
            <person name="Young S.K."/>
            <person name="Zeng Q."/>
            <person name="Gargeya S."/>
            <person name="Alvarado L."/>
            <person name="Berlin A."/>
            <person name="Chapman S.B."/>
            <person name="Chen Z."/>
            <person name="Freedman E."/>
            <person name="Gellesch M."/>
            <person name="Goldberg J."/>
            <person name="Griggs A."/>
            <person name="Gujja S."/>
            <person name="Heilman E."/>
            <person name="Heiman D."/>
            <person name="Howarth C."/>
            <person name="Mehta T."/>
            <person name="Neiman D."/>
            <person name="Pearson M."/>
            <person name="Roberts A."/>
            <person name="Saif S."/>
            <person name="Shea T."/>
            <person name="Shenoy N."/>
            <person name="Sisk P."/>
            <person name="Stolte C."/>
            <person name="Sykes S."/>
            <person name="White J."/>
            <person name="Yandava C."/>
            <person name="Burger G."/>
            <person name="Gray M.W."/>
            <person name="Holland P.W.H."/>
            <person name="King N."/>
            <person name="Lang F.B.F."/>
            <person name="Roger A.J."/>
            <person name="Ruiz-Trillo I."/>
            <person name="Haas B."/>
            <person name="Nusbaum C."/>
            <person name="Birren B."/>
        </authorList>
    </citation>
    <scope>NUCLEOTIDE SEQUENCE [LARGE SCALE GENOMIC DNA]</scope>
    <source>
        <strain evidence="3 4">JP610</strain>
    </source>
</reference>
<dbReference type="OrthoDB" id="20198at2759"/>
<proteinExistence type="inferred from homology"/>
<gene>
    <name evidence="3" type="ORF">SARC_15404</name>
</gene>